<dbReference type="VEuPathDB" id="TriTrypDB:BSAL_75020"/>
<name>A0A0S4IYZ2_BODSA</name>
<feature type="non-terminal residue" evidence="1">
    <location>
        <position position="1"/>
    </location>
</feature>
<proteinExistence type="predicted"/>
<dbReference type="AlphaFoldDB" id="A0A0S4IYZ2"/>
<accession>A0A0S4IYZ2</accession>
<dbReference type="EMBL" id="CYKH01000674">
    <property type="protein sequence ID" value="CUG15110.1"/>
    <property type="molecule type" value="Genomic_DNA"/>
</dbReference>
<sequence length="497" mass="53249">SCLRGGNEEGAVVEAAFPRARRATTENDTTHFGASIDAVRLDVASLRRERHLVAVGSQHHTTARLCIALHLHIAQHLFLAPLAASRDAHRHGHSKHSTGCSAGVPPQIAAAASCVRQAFKFLAKAPLRCATSSTTTVTPSGGISDDLLQYMALHAVHARDALSCAQYCFPWIAAKMEDTVHNALLHVISSSSSSFNTGGGGSGGFAELARAIKFVAPLASMRDISIPISAAFHHAVVTFVKHFLQKKMPLPSTHCNPLPLPRRVDVSWLQDVTHAISHQHNSTQASDAQGSTCYYHHPSPQPDAHCVVAEALKGDVNVFLSLAPQVFRTLLNDHEVLSVLKSSLPSSPPHGNSSSSSSTAPFLSDLCVHTRWLLMLVSWCHWSSSGMTCASKIRAALTISRAPDTAIEAAMHLLASFLLQADASSHAAVVGVSSQRSTQQQASATQQYFSQTSLSSGVYRTHGAAVSISRPPTTAVFLPCDINRLRELMEKYRAEVS</sequence>
<evidence type="ECO:0000313" key="1">
    <source>
        <dbReference type="EMBL" id="CUG15110.1"/>
    </source>
</evidence>
<keyword evidence="2" id="KW-1185">Reference proteome</keyword>
<reference evidence="2" key="1">
    <citation type="submission" date="2015-09" db="EMBL/GenBank/DDBJ databases">
        <authorList>
            <consortium name="Pathogen Informatics"/>
        </authorList>
    </citation>
    <scope>NUCLEOTIDE SEQUENCE [LARGE SCALE GENOMIC DNA]</scope>
    <source>
        <strain evidence="2">Lake Konstanz</strain>
    </source>
</reference>
<gene>
    <name evidence="1" type="ORF">BSAL_75020</name>
</gene>
<protein>
    <submittedName>
        <fullName evidence="1">Uncharacterized protein</fullName>
    </submittedName>
</protein>
<dbReference type="Proteomes" id="UP000051952">
    <property type="component" value="Unassembled WGS sequence"/>
</dbReference>
<organism evidence="1 2">
    <name type="scientific">Bodo saltans</name>
    <name type="common">Flagellated protozoan</name>
    <dbReference type="NCBI Taxonomy" id="75058"/>
    <lineage>
        <taxon>Eukaryota</taxon>
        <taxon>Discoba</taxon>
        <taxon>Euglenozoa</taxon>
        <taxon>Kinetoplastea</taxon>
        <taxon>Metakinetoplastina</taxon>
        <taxon>Eubodonida</taxon>
        <taxon>Bodonidae</taxon>
        <taxon>Bodo</taxon>
    </lineage>
</organism>
<evidence type="ECO:0000313" key="2">
    <source>
        <dbReference type="Proteomes" id="UP000051952"/>
    </source>
</evidence>